<sequence length="355" mass="38281">MTKTKKLLLAFAMASASSHSLAVDLGELNGAKFNIGGYIKAEGIFSNPDEDDSKFLGSIRQSRLNFKASKDIGDHKVSGFFEGDFYGSNASGTTYDWRVRHAFLQVDDLTIGQTWSGQFLAVVPYDAPHLDFFNAGRGNAGGNGGVVRPDLVVRYNMGDFKFTMQDPINAEAGYPDFVINYAKKFEKGSAISVAVTGRDVAKSNVTNDSSDSEFGGAVLLAGKYSIGNTTLHLNGYTGEGQGVYSGFGFGGAWHPALRPAVDANADGELIKTTGLVGGISHKFMDNLRGAVRYSQIKADETTPGTEDTLELTHVNLVYTYLPGLDFGVEWRDQNVATHSTRPAGQQVELMAKYSF</sequence>
<keyword evidence="4" id="KW-1185">Reference proteome</keyword>
<dbReference type="InterPro" id="IPR023614">
    <property type="entry name" value="Porin_dom_sf"/>
</dbReference>
<protein>
    <recommendedName>
        <fullName evidence="5">Porin</fullName>
    </recommendedName>
</protein>
<reference evidence="3 4" key="1">
    <citation type="journal article" date="2013" name="Genome Announc.">
        <title>Draft Genome Sequence of the Moderately Halophilic Bacterium Marinobacter lipolyticus Strain SM19.</title>
        <authorList>
            <person name="Papke R.T."/>
            <person name="de la Haba R.R."/>
            <person name="Infante-Dominguez C."/>
            <person name="Perez D."/>
            <person name="Sanchez-Porro C."/>
            <person name="Lapierre P."/>
            <person name="Ventosa A."/>
        </authorList>
    </citation>
    <scope>NUCLEOTIDE SEQUENCE [LARGE SCALE GENOMIC DNA]</scope>
    <source>
        <strain evidence="3 4">SM19</strain>
    </source>
</reference>
<dbReference type="PANTHER" id="PTHR34501:SF2">
    <property type="entry name" value="OUTER MEMBRANE PORIN F-RELATED"/>
    <property type="match status" value="1"/>
</dbReference>
<proteinExistence type="predicted"/>
<dbReference type="InterPro" id="IPR050298">
    <property type="entry name" value="Gram-neg_bact_OMP"/>
</dbReference>
<keyword evidence="1 2" id="KW-0732">Signal</keyword>
<dbReference type="Proteomes" id="UP000016540">
    <property type="component" value="Unassembled WGS sequence"/>
</dbReference>
<accession>R8B3U0</accession>
<dbReference type="eggNOG" id="COG3047">
    <property type="taxonomic scope" value="Bacteria"/>
</dbReference>
<dbReference type="PANTHER" id="PTHR34501">
    <property type="entry name" value="PROTEIN YDDL-RELATED"/>
    <property type="match status" value="1"/>
</dbReference>
<dbReference type="EMBL" id="ASAD01000007">
    <property type="protein sequence ID" value="EON93184.1"/>
    <property type="molecule type" value="Genomic_DNA"/>
</dbReference>
<gene>
    <name evidence="3" type="ORF">MARLIPOL_04090</name>
</gene>
<feature type="signal peptide" evidence="2">
    <location>
        <begin position="1"/>
        <end position="22"/>
    </location>
</feature>
<dbReference type="OrthoDB" id="190887at2"/>
<dbReference type="STRING" id="1318628.MARLIPOL_04090"/>
<organism evidence="3 4">
    <name type="scientific">Marinobacter lipolyticus SM19</name>
    <dbReference type="NCBI Taxonomy" id="1318628"/>
    <lineage>
        <taxon>Bacteria</taxon>
        <taxon>Pseudomonadati</taxon>
        <taxon>Pseudomonadota</taxon>
        <taxon>Gammaproteobacteria</taxon>
        <taxon>Pseudomonadales</taxon>
        <taxon>Marinobacteraceae</taxon>
        <taxon>Marinobacter</taxon>
    </lineage>
</organism>
<feature type="chain" id="PRO_5004462490" description="Porin" evidence="2">
    <location>
        <begin position="23"/>
        <end position="355"/>
    </location>
</feature>
<comment type="caution">
    <text evidence="3">The sequence shown here is derived from an EMBL/GenBank/DDBJ whole genome shotgun (WGS) entry which is preliminary data.</text>
</comment>
<evidence type="ECO:0000313" key="3">
    <source>
        <dbReference type="EMBL" id="EON93184.1"/>
    </source>
</evidence>
<dbReference type="SUPFAM" id="SSF56935">
    <property type="entry name" value="Porins"/>
    <property type="match status" value="1"/>
</dbReference>
<evidence type="ECO:0000313" key="4">
    <source>
        <dbReference type="Proteomes" id="UP000016540"/>
    </source>
</evidence>
<evidence type="ECO:0000256" key="2">
    <source>
        <dbReference type="SAM" id="SignalP"/>
    </source>
</evidence>
<dbReference type="PATRIC" id="fig|1318628.3.peg.812"/>
<dbReference type="AlphaFoldDB" id="R8B3U0"/>
<evidence type="ECO:0000256" key="1">
    <source>
        <dbReference type="ARBA" id="ARBA00022729"/>
    </source>
</evidence>
<dbReference type="Gene3D" id="2.40.160.10">
    <property type="entry name" value="Porin"/>
    <property type="match status" value="1"/>
</dbReference>
<dbReference type="HOGENOM" id="CLU_835854_0_0_6"/>
<name>R8B3U0_9GAMM</name>
<evidence type="ECO:0008006" key="5">
    <source>
        <dbReference type="Google" id="ProtNLM"/>
    </source>
</evidence>
<dbReference type="RefSeq" id="WP_012136819.1">
    <property type="nucleotide sequence ID" value="NZ_KE007306.1"/>
</dbReference>